<comment type="function">
    <text evidence="10">Site-specific tyrosine recombinase, which acts by catalyzing the cutting and rejoining of the recombining DNA molecules. The XerC-XerD complex is essential to convert dimers of the bacterial chromosome into monomers to permit their segregation at cell division. It also contributes to the segregational stability of plasmids.</text>
</comment>
<dbReference type="EMBL" id="DTGD01000152">
    <property type="protein sequence ID" value="HGB36068.1"/>
    <property type="molecule type" value="Genomic_DNA"/>
</dbReference>
<dbReference type="GO" id="GO:0006313">
    <property type="term" value="P:DNA transposition"/>
    <property type="evidence" value="ECO:0007669"/>
    <property type="project" value="UniProtKB-UniRule"/>
</dbReference>
<feature type="active site" evidence="10">
    <location>
        <position position="240"/>
    </location>
</feature>
<keyword evidence="4 10" id="KW-0132">Cell division</keyword>
<comment type="caution">
    <text evidence="13">The sequence shown here is derived from an EMBL/GenBank/DDBJ whole genome shotgun (WGS) entry which is preliminary data.</text>
</comment>
<dbReference type="InterPro" id="IPR013762">
    <property type="entry name" value="Integrase-like_cat_sf"/>
</dbReference>
<feature type="active site" evidence="10">
    <location>
        <position position="169"/>
    </location>
</feature>
<evidence type="ECO:0000256" key="7">
    <source>
        <dbReference type="ARBA" id="ARBA00023125"/>
    </source>
</evidence>
<comment type="subcellular location">
    <subcellularLocation>
        <location evidence="1 10">Cytoplasm</location>
    </subcellularLocation>
</comment>
<dbReference type="Gene3D" id="1.10.150.130">
    <property type="match status" value="1"/>
</dbReference>
<evidence type="ECO:0000256" key="2">
    <source>
        <dbReference type="ARBA" id="ARBA00010450"/>
    </source>
</evidence>
<dbReference type="InterPro" id="IPR002104">
    <property type="entry name" value="Integrase_catalytic"/>
</dbReference>
<dbReference type="HAMAP" id="MF_01808">
    <property type="entry name" value="Recomb_XerC_XerD"/>
    <property type="match status" value="1"/>
</dbReference>
<evidence type="ECO:0000313" key="13">
    <source>
        <dbReference type="EMBL" id="HGB36068.1"/>
    </source>
</evidence>
<evidence type="ECO:0000256" key="6">
    <source>
        <dbReference type="ARBA" id="ARBA00022908"/>
    </source>
</evidence>
<dbReference type="GO" id="GO:0003677">
    <property type="term" value="F:DNA binding"/>
    <property type="evidence" value="ECO:0007669"/>
    <property type="project" value="UniProtKB-UniRule"/>
</dbReference>
<dbReference type="InterPro" id="IPR023009">
    <property type="entry name" value="Tyrosine_recombinase_XerC/XerD"/>
</dbReference>
<dbReference type="SUPFAM" id="SSF56349">
    <property type="entry name" value="DNA breaking-rejoining enzymes"/>
    <property type="match status" value="1"/>
</dbReference>
<feature type="active site" description="O-(3'-phospho-DNA)-tyrosine intermediate" evidence="10">
    <location>
        <position position="275"/>
    </location>
</feature>
<feature type="domain" description="Tyr recombinase" evidence="11">
    <location>
        <begin position="105"/>
        <end position="288"/>
    </location>
</feature>
<dbReference type="CDD" id="cd00798">
    <property type="entry name" value="INT_XerDC_C"/>
    <property type="match status" value="1"/>
</dbReference>
<evidence type="ECO:0000256" key="10">
    <source>
        <dbReference type="HAMAP-Rule" id="MF_01808"/>
    </source>
</evidence>
<keyword evidence="8 10" id="KW-0233">DNA recombination</keyword>
<dbReference type="GO" id="GO:0009037">
    <property type="term" value="F:tyrosine-based site-specific recombinase activity"/>
    <property type="evidence" value="ECO:0007669"/>
    <property type="project" value="UniProtKB-UniRule"/>
</dbReference>
<feature type="active site" evidence="10">
    <location>
        <position position="243"/>
    </location>
</feature>
<evidence type="ECO:0000256" key="9">
    <source>
        <dbReference type="ARBA" id="ARBA00023306"/>
    </source>
</evidence>
<evidence type="ECO:0000259" key="11">
    <source>
        <dbReference type="PROSITE" id="PS51898"/>
    </source>
</evidence>
<evidence type="ECO:0000256" key="3">
    <source>
        <dbReference type="ARBA" id="ARBA00022490"/>
    </source>
</evidence>
<dbReference type="Pfam" id="PF00589">
    <property type="entry name" value="Phage_integrase"/>
    <property type="match status" value="1"/>
</dbReference>
<dbReference type="PANTHER" id="PTHR30349:SF81">
    <property type="entry name" value="TYROSINE RECOMBINASE XERC"/>
    <property type="match status" value="1"/>
</dbReference>
<dbReference type="InterPro" id="IPR050090">
    <property type="entry name" value="Tyrosine_recombinase_XerCD"/>
</dbReference>
<protein>
    <recommendedName>
        <fullName evidence="10">Tyrosine recombinase XerC</fullName>
    </recommendedName>
</protein>
<accession>A0A7V3KNP5</accession>
<organism evidence="13">
    <name type="scientific">candidate division WOR-3 bacterium</name>
    <dbReference type="NCBI Taxonomy" id="2052148"/>
    <lineage>
        <taxon>Bacteria</taxon>
        <taxon>Bacteria division WOR-3</taxon>
    </lineage>
</organism>
<dbReference type="PROSITE" id="PS51898">
    <property type="entry name" value="TYR_RECOMBINASE"/>
    <property type="match status" value="1"/>
</dbReference>
<dbReference type="InterPro" id="IPR011932">
    <property type="entry name" value="Recomb_XerD"/>
</dbReference>
<dbReference type="GO" id="GO:0051301">
    <property type="term" value="P:cell division"/>
    <property type="evidence" value="ECO:0007669"/>
    <property type="project" value="UniProtKB-KW"/>
</dbReference>
<dbReference type="GO" id="GO:0007059">
    <property type="term" value="P:chromosome segregation"/>
    <property type="evidence" value="ECO:0007669"/>
    <property type="project" value="UniProtKB-UniRule"/>
</dbReference>
<dbReference type="GO" id="GO:0005737">
    <property type="term" value="C:cytoplasm"/>
    <property type="evidence" value="ECO:0007669"/>
    <property type="project" value="UniProtKB-SubCell"/>
</dbReference>
<keyword evidence="5 10" id="KW-0159">Chromosome partition</keyword>
<evidence type="ECO:0000259" key="12">
    <source>
        <dbReference type="PROSITE" id="PS51900"/>
    </source>
</evidence>
<keyword evidence="3 10" id="KW-0963">Cytoplasm</keyword>
<reference evidence="13" key="1">
    <citation type="journal article" date="2020" name="mSystems">
        <title>Genome- and Community-Level Interaction Insights into Carbon Utilization and Element Cycling Functions of Hydrothermarchaeota in Hydrothermal Sediment.</title>
        <authorList>
            <person name="Zhou Z."/>
            <person name="Liu Y."/>
            <person name="Xu W."/>
            <person name="Pan J."/>
            <person name="Luo Z.H."/>
            <person name="Li M."/>
        </authorList>
    </citation>
    <scope>NUCLEOTIDE SEQUENCE [LARGE SCALE GENOMIC DNA]</scope>
    <source>
        <strain evidence="13">SpSt-754</strain>
    </source>
</reference>
<dbReference type="NCBIfam" id="NF001399">
    <property type="entry name" value="PRK00283.1"/>
    <property type="match status" value="1"/>
</dbReference>
<keyword evidence="9 10" id="KW-0131">Cell cycle</keyword>
<dbReference type="InterPro" id="IPR010998">
    <property type="entry name" value="Integrase_recombinase_N"/>
</dbReference>
<dbReference type="InterPro" id="IPR011010">
    <property type="entry name" value="DNA_brk_join_enz"/>
</dbReference>
<evidence type="ECO:0000256" key="1">
    <source>
        <dbReference type="ARBA" id="ARBA00004496"/>
    </source>
</evidence>
<dbReference type="InterPro" id="IPR004107">
    <property type="entry name" value="Integrase_SAM-like_N"/>
</dbReference>
<dbReference type="Pfam" id="PF02899">
    <property type="entry name" value="Phage_int_SAM_1"/>
    <property type="match status" value="1"/>
</dbReference>
<evidence type="ECO:0000256" key="5">
    <source>
        <dbReference type="ARBA" id="ARBA00022829"/>
    </source>
</evidence>
<comment type="similarity">
    <text evidence="2">Belongs to the 'phage' integrase family. XerD subfamily.</text>
</comment>
<dbReference type="Gene3D" id="1.10.443.10">
    <property type="entry name" value="Intergrase catalytic core"/>
    <property type="match status" value="1"/>
</dbReference>
<sequence length="294" mass="34086">MKLSDAISSFLAYVLEERGLSLNTAEAYRRDLEKFLEFRGDVELSVITLEDIDAFAEFLSHQKYSQNTRSRTFSALKSFCTFLEIEEKTKLAISSDIQIPKKEVKLPEFLTIEEVTKLLESPDTSTPKGLRDKAMLELLYATGVRVSELTNLKVQNIMLDEKIVRVVGKGSKERIIPFNDYTEKYLTIYLYEVRPKLLKERGEDRVFLNLRGTPISRISVWKILQEYAIKAGINKKIYPHILRHTFATHMLKNGCDLRTLQIFLGHSSLMTTQIYTHLDKDYLKKVHKTYHPRG</sequence>
<dbReference type="InterPro" id="IPR044068">
    <property type="entry name" value="CB"/>
</dbReference>
<keyword evidence="7 10" id="KW-0238">DNA-binding</keyword>
<feature type="domain" description="Core-binding (CB)" evidence="12">
    <location>
        <begin position="1"/>
        <end position="84"/>
    </location>
</feature>
<dbReference type="PANTHER" id="PTHR30349">
    <property type="entry name" value="PHAGE INTEGRASE-RELATED"/>
    <property type="match status" value="1"/>
</dbReference>
<comment type="similarity">
    <text evidence="10">Belongs to the 'phage' integrase family. XerC subfamily.</text>
</comment>
<dbReference type="AlphaFoldDB" id="A0A7V3KNP5"/>
<proteinExistence type="inferred from homology"/>
<evidence type="ECO:0000256" key="8">
    <source>
        <dbReference type="ARBA" id="ARBA00023172"/>
    </source>
</evidence>
<evidence type="ECO:0000256" key="4">
    <source>
        <dbReference type="ARBA" id="ARBA00022618"/>
    </source>
</evidence>
<feature type="active site" evidence="10">
    <location>
        <position position="266"/>
    </location>
</feature>
<keyword evidence="6 10" id="KW-0229">DNA integration</keyword>
<dbReference type="NCBIfam" id="NF040815">
    <property type="entry name" value="recomb_XerA_Arch"/>
    <property type="match status" value="1"/>
</dbReference>
<gene>
    <name evidence="13" type="primary">xerD</name>
    <name evidence="10" type="synonym">xerC</name>
    <name evidence="13" type="ORF">ENV38_04110</name>
</gene>
<dbReference type="PROSITE" id="PS51900">
    <property type="entry name" value="CB"/>
    <property type="match status" value="1"/>
</dbReference>
<name>A0A7V3KNP5_UNCW3</name>
<feature type="active site" evidence="10">
    <location>
        <position position="145"/>
    </location>
</feature>
<comment type="subunit">
    <text evidence="10">Forms a cyclic heterotetrameric complex composed of two molecules of XerC and two molecules of XerD.</text>
</comment>
<dbReference type="NCBIfam" id="TIGR02225">
    <property type="entry name" value="recomb_XerD"/>
    <property type="match status" value="1"/>
</dbReference>